<dbReference type="GO" id="GO:0051864">
    <property type="term" value="F:histone H3K36 demethylase activity"/>
    <property type="evidence" value="ECO:0007669"/>
    <property type="project" value="TreeGrafter"/>
</dbReference>
<dbReference type="PROSITE" id="PS51184">
    <property type="entry name" value="JMJC"/>
    <property type="match status" value="1"/>
</dbReference>
<dbReference type="GO" id="GO:0005634">
    <property type="term" value="C:nucleus"/>
    <property type="evidence" value="ECO:0007669"/>
    <property type="project" value="TreeGrafter"/>
</dbReference>
<dbReference type="Pfam" id="PF02373">
    <property type="entry name" value="JmjC"/>
    <property type="match status" value="1"/>
</dbReference>
<dbReference type="SUPFAM" id="SSF51197">
    <property type="entry name" value="Clavaminate synthase-like"/>
    <property type="match status" value="1"/>
</dbReference>
<reference evidence="3" key="1">
    <citation type="submission" date="2020-10" db="EMBL/GenBank/DDBJ databases">
        <title>Unveiling of a novel bifunctional photoreceptor, Dualchrome1, isolated from a cosmopolitan green alga.</title>
        <authorList>
            <person name="Suzuki S."/>
            <person name="Kawachi M."/>
        </authorList>
    </citation>
    <scope>NUCLEOTIDE SEQUENCE</scope>
    <source>
        <strain evidence="3">NIES 2893</strain>
    </source>
</reference>
<dbReference type="GO" id="GO:0000785">
    <property type="term" value="C:chromatin"/>
    <property type="evidence" value="ECO:0007669"/>
    <property type="project" value="TreeGrafter"/>
</dbReference>
<keyword evidence="4" id="KW-1185">Reference proteome</keyword>
<name>A0A830HT77_9CHLO</name>
<dbReference type="OrthoDB" id="9547406at2759"/>
<feature type="compositionally biased region" description="Basic and acidic residues" evidence="1">
    <location>
        <begin position="121"/>
        <end position="131"/>
    </location>
</feature>
<dbReference type="AlphaFoldDB" id="A0A830HT77"/>
<gene>
    <name evidence="3" type="ORF">PPROV_000942700</name>
</gene>
<comment type="caution">
    <text evidence="3">The sequence shown here is derived from an EMBL/GenBank/DDBJ whole genome shotgun (WGS) entry which is preliminary data.</text>
</comment>
<dbReference type="InterPro" id="IPR003347">
    <property type="entry name" value="JmjC_dom"/>
</dbReference>
<evidence type="ECO:0000313" key="3">
    <source>
        <dbReference type="EMBL" id="GHP10696.1"/>
    </source>
</evidence>
<feature type="domain" description="JmjC" evidence="2">
    <location>
        <begin position="185"/>
        <end position="351"/>
    </location>
</feature>
<feature type="region of interest" description="Disordered" evidence="1">
    <location>
        <begin position="121"/>
        <end position="153"/>
    </location>
</feature>
<accession>A0A830HT77</accession>
<dbReference type="GO" id="GO:0010468">
    <property type="term" value="P:regulation of gene expression"/>
    <property type="evidence" value="ECO:0007669"/>
    <property type="project" value="TreeGrafter"/>
</dbReference>
<dbReference type="GO" id="GO:0032454">
    <property type="term" value="F:histone H3K9 demethylase activity"/>
    <property type="evidence" value="ECO:0007669"/>
    <property type="project" value="TreeGrafter"/>
</dbReference>
<dbReference type="PANTHER" id="PTHR10694:SF7">
    <property type="entry name" value="[HISTONE H3]-TRIMETHYL-L-LYSINE(9) DEMETHYLASE"/>
    <property type="match status" value="1"/>
</dbReference>
<dbReference type="PANTHER" id="PTHR10694">
    <property type="entry name" value="LYSINE-SPECIFIC DEMETHYLASE"/>
    <property type="match status" value="1"/>
</dbReference>
<dbReference type="Proteomes" id="UP000660262">
    <property type="component" value="Unassembled WGS sequence"/>
</dbReference>
<organism evidence="3 4">
    <name type="scientific">Pycnococcus provasolii</name>
    <dbReference type="NCBI Taxonomy" id="41880"/>
    <lineage>
        <taxon>Eukaryota</taxon>
        <taxon>Viridiplantae</taxon>
        <taxon>Chlorophyta</taxon>
        <taxon>Pseudoscourfieldiophyceae</taxon>
        <taxon>Pseudoscourfieldiales</taxon>
        <taxon>Pycnococcaceae</taxon>
        <taxon>Pycnococcus</taxon>
    </lineage>
</organism>
<feature type="compositionally biased region" description="Low complexity" evidence="1">
    <location>
        <begin position="133"/>
        <end position="148"/>
    </location>
</feature>
<protein>
    <recommendedName>
        <fullName evidence="2">JmjC domain-containing protein</fullName>
    </recommendedName>
</protein>
<proteinExistence type="predicted"/>
<dbReference type="SMART" id="SM00558">
    <property type="entry name" value="JmjC"/>
    <property type="match status" value="1"/>
</dbReference>
<dbReference type="EMBL" id="BNJQ01000030">
    <property type="protein sequence ID" value="GHP10696.1"/>
    <property type="molecule type" value="Genomic_DNA"/>
</dbReference>
<sequence length="383" mass="42853">MSAHGGGGSNCGGGAYNKSAGSGSGGLKYPHRFANSLQLQDSFERFVESMEDAMEIAGVGKVSTPKSWAPTTRAYERLDVTIPSPIRQHITGRAGFYRTLLVEKPTMSLLRDFKPIAASEERVPNARETNDRAAAPASASASASASSADVNQETPEEAAAERAFWKSITRAPALYGADVEGSLFDVHKPGWNLRRLDTLLSRTLAREDVHIPGVMSPYLYFGTWRSVFAYHTEDFDLYSVNYLHTGAPKTWYFIPPSAKERFEQLCMGFAPDLFKECKQFLRHKEIIVSPQLLKNHNIPYVKVIQRPGDFIFTFPGAYHCGFNHGFNIAESTNFATRRWVKYGCRARPCECVADSVRINMRLFENSCCTKRKRDDDDDDDDDE</sequence>
<evidence type="ECO:0000259" key="2">
    <source>
        <dbReference type="PROSITE" id="PS51184"/>
    </source>
</evidence>
<evidence type="ECO:0000313" key="4">
    <source>
        <dbReference type="Proteomes" id="UP000660262"/>
    </source>
</evidence>
<evidence type="ECO:0000256" key="1">
    <source>
        <dbReference type="SAM" id="MobiDB-lite"/>
    </source>
</evidence>
<dbReference type="Gene3D" id="2.60.120.650">
    <property type="entry name" value="Cupin"/>
    <property type="match status" value="1"/>
</dbReference>